<keyword evidence="3" id="KW-1185">Reference proteome</keyword>
<evidence type="ECO:0000256" key="1">
    <source>
        <dbReference type="SAM" id="Phobius"/>
    </source>
</evidence>
<evidence type="ECO:0000313" key="2">
    <source>
        <dbReference type="EMBL" id="CAE1272555.1"/>
    </source>
</evidence>
<feature type="transmembrane region" description="Helical" evidence="1">
    <location>
        <begin position="110"/>
        <end position="129"/>
    </location>
</feature>
<sequence length="160" mass="17597">MTPPPPICLLLRITGSSFLDHVHHPSGPSKLKCFSSVNITFLKSTWFVIHLLALPSLASLCFLVSVILFLILVYLSPISCSFLYTVRTLTSSSHFFTLFTVTFSPDNNNLVTLLFILFSVLLEIVFSVLSSSSSSAHSLYLACIQLLTSVASSQRRSFGC</sequence>
<protein>
    <submittedName>
        <fullName evidence="2">Uncharacterized protein</fullName>
    </submittedName>
</protein>
<dbReference type="Proteomes" id="UP000597762">
    <property type="component" value="Unassembled WGS sequence"/>
</dbReference>
<proteinExistence type="predicted"/>
<organism evidence="2 3">
    <name type="scientific">Acanthosepion pharaonis</name>
    <name type="common">Pharaoh cuttlefish</name>
    <name type="synonym">Sepia pharaonis</name>
    <dbReference type="NCBI Taxonomy" id="158019"/>
    <lineage>
        <taxon>Eukaryota</taxon>
        <taxon>Metazoa</taxon>
        <taxon>Spiralia</taxon>
        <taxon>Lophotrochozoa</taxon>
        <taxon>Mollusca</taxon>
        <taxon>Cephalopoda</taxon>
        <taxon>Coleoidea</taxon>
        <taxon>Decapodiformes</taxon>
        <taxon>Sepiida</taxon>
        <taxon>Sepiina</taxon>
        <taxon>Sepiidae</taxon>
        <taxon>Acanthosepion</taxon>
    </lineage>
</organism>
<name>A0A812CHN4_ACAPH</name>
<dbReference type="EMBL" id="CAHIKZ030001691">
    <property type="protein sequence ID" value="CAE1272555.1"/>
    <property type="molecule type" value="Genomic_DNA"/>
</dbReference>
<gene>
    <name evidence="2" type="ORF">SPHA_37773</name>
</gene>
<keyword evidence="1" id="KW-1133">Transmembrane helix</keyword>
<evidence type="ECO:0000313" key="3">
    <source>
        <dbReference type="Proteomes" id="UP000597762"/>
    </source>
</evidence>
<dbReference type="AlphaFoldDB" id="A0A812CHN4"/>
<reference evidence="2" key="1">
    <citation type="submission" date="2021-01" db="EMBL/GenBank/DDBJ databases">
        <authorList>
            <person name="Li R."/>
            <person name="Bekaert M."/>
        </authorList>
    </citation>
    <scope>NUCLEOTIDE SEQUENCE</scope>
    <source>
        <strain evidence="2">Farmed</strain>
    </source>
</reference>
<accession>A0A812CHN4</accession>
<feature type="transmembrane region" description="Helical" evidence="1">
    <location>
        <begin position="47"/>
        <end position="75"/>
    </location>
</feature>
<keyword evidence="1" id="KW-0812">Transmembrane</keyword>
<comment type="caution">
    <text evidence="2">The sequence shown here is derived from an EMBL/GenBank/DDBJ whole genome shotgun (WGS) entry which is preliminary data.</text>
</comment>
<keyword evidence="1" id="KW-0472">Membrane</keyword>